<dbReference type="Proteomes" id="UP000314294">
    <property type="component" value="Unassembled WGS sequence"/>
</dbReference>
<reference evidence="2 3" key="1">
    <citation type="submission" date="2019-03" db="EMBL/GenBank/DDBJ databases">
        <title>First draft genome of Liparis tanakae, snailfish: a comprehensive survey of snailfish specific genes.</title>
        <authorList>
            <person name="Kim W."/>
            <person name="Song I."/>
            <person name="Jeong J.-H."/>
            <person name="Kim D."/>
            <person name="Kim S."/>
            <person name="Ryu S."/>
            <person name="Song J.Y."/>
            <person name="Lee S.K."/>
        </authorList>
    </citation>
    <scope>NUCLEOTIDE SEQUENCE [LARGE SCALE GENOMIC DNA]</scope>
    <source>
        <tissue evidence="2">Muscle</tissue>
    </source>
</reference>
<comment type="caution">
    <text evidence="2">The sequence shown here is derived from an EMBL/GenBank/DDBJ whole genome shotgun (WGS) entry which is preliminary data.</text>
</comment>
<feature type="compositionally biased region" description="Basic and acidic residues" evidence="1">
    <location>
        <begin position="51"/>
        <end position="62"/>
    </location>
</feature>
<sequence>MDSRDLTFTGSCPARRSRLCRELPFLKILRYQLRRVQLAAQAERESKVLLFKKNREGEEKKRGVSGGPRGGEGGGRRRG</sequence>
<feature type="compositionally biased region" description="Gly residues" evidence="1">
    <location>
        <begin position="64"/>
        <end position="73"/>
    </location>
</feature>
<dbReference type="EMBL" id="SRLO01000075">
    <property type="protein sequence ID" value="TNN78203.1"/>
    <property type="molecule type" value="Genomic_DNA"/>
</dbReference>
<accession>A0A4Z2IM21</accession>
<evidence type="ECO:0000313" key="2">
    <source>
        <dbReference type="EMBL" id="TNN78203.1"/>
    </source>
</evidence>
<protein>
    <submittedName>
        <fullName evidence="2">Uncharacterized protein</fullName>
    </submittedName>
</protein>
<organism evidence="2 3">
    <name type="scientific">Liparis tanakae</name>
    <name type="common">Tanaka's snailfish</name>
    <dbReference type="NCBI Taxonomy" id="230148"/>
    <lineage>
        <taxon>Eukaryota</taxon>
        <taxon>Metazoa</taxon>
        <taxon>Chordata</taxon>
        <taxon>Craniata</taxon>
        <taxon>Vertebrata</taxon>
        <taxon>Euteleostomi</taxon>
        <taxon>Actinopterygii</taxon>
        <taxon>Neopterygii</taxon>
        <taxon>Teleostei</taxon>
        <taxon>Neoteleostei</taxon>
        <taxon>Acanthomorphata</taxon>
        <taxon>Eupercaria</taxon>
        <taxon>Perciformes</taxon>
        <taxon>Cottioidei</taxon>
        <taxon>Cottales</taxon>
        <taxon>Liparidae</taxon>
        <taxon>Liparis</taxon>
    </lineage>
</organism>
<keyword evidence="3" id="KW-1185">Reference proteome</keyword>
<proteinExistence type="predicted"/>
<feature type="region of interest" description="Disordered" evidence="1">
    <location>
        <begin position="51"/>
        <end position="79"/>
    </location>
</feature>
<evidence type="ECO:0000256" key="1">
    <source>
        <dbReference type="SAM" id="MobiDB-lite"/>
    </source>
</evidence>
<name>A0A4Z2IM21_9TELE</name>
<gene>
    <name evidence="2" type="ORF">EYF80_011443</name>
</gene>
<dbReference type="AlphaFoldDB" id="A0A4Z2IM21"/>
<evidence type="ECO:0000313" key="3">
    <source>
        <dbReference type="Proteomes" id="UP000314294"/>
    </source>
</evidence>